<dbReference type="Proteomes" id="UP000449944">
    <property type="component" value="Unassembled WGS sequence"/>
</dbReference>
<dbReference type="EMBL" id="WLUB01000058">
    <property type="protein sequence ID" value="MTC36654.1"/>
    <property type="molecule type" value="Genomic_DNA"/>
</dbReference>
<evidence type="ECO:0000256" key="6">
    <source>
        <dbReference type="ARBA" id="ARBA00023125"/>
    </source>
</evidence>
<reference evidence="7 8" key="1">
    <citation type="submission" date="2019-10" db="EMBL/GenBank/DDBJ databases">
        <title>Comparative genomic analysis of Providencia.</title>
        <authorList>
            <person name="Yuan C."/>
            <person name="Wei Y."/>
            <person name="Yin Z."/>
        </authorList>
    </citation>
    <scope>NUCLEOTIDE SEQUENCE [LARGE SCALE GENOMIC DNA]</scope>
    <source>
        <strain evidence="8">wls1934</strain>
    </source>
</reference>
<dbReference type="GO" id="GO:0005737">
    <property type="term" value="C:cytoplasm"/>
    <property type="evidence" value="ECO:0007669"/>
    <property type="project" value="UniProtKB-SubCell"/>
</dbReference>
<evidence type="ECO:0000256" key="1">
    <source>
        <dbReference type="ARBA" id="ARBA00004496"/>
    </source>
</evidence>
<keyword evidence="4" id="KW-0963">Cytoplasm</keyword>
<evidence type="ECO:0000313" key="8">
    <source>
        <dbReference type="Proteomes" id="UP000449944"/>
    </source>
</evidence>
<evidence type="ECO:0000256" key="2">
    <source>
        <dbReference type="ARBA" id="ARBA00007183"/>
    </source>
</evidence>
<organism evidence="7 8">
    <name type="scientific">Providencia alcalifaciens</name>
    <dbReference type="NCBI Taxonomy" id="126385"/>
    <lineage>
        <taxon>Bacteria</taxon>
        <taxon>Pseudomonadati</taxon>
        <taxon>Pseudomonadota</taxon>
        <taxon>Gammaproteobacteria</taxon>
        <taxon>Enterobacterales</taxon>
        <taxon>Morganellaceae</taxon>
        <taxon>Providencia</taxon>
    </lineage>
</organism>
<dbReference type="InterPro" id="IPR008876">
    <property type="entry name" value="TraY"/>
</dbReference>
<evidence type="ECO:0000256" key="5">
    <source>
        <dbReference type="ARBA" id="ARBA00022971"/>
    </source>
</evidence>
<keyword evidence="6" id="KW-0238">DNA-binding</keyword>
<evidence type="ECO:0000256" key="3">
    <source>
        <dbReference type="ARBA" id="ARBA00020541"/>
    </source>
</evidence>
<dbReference type="Pfam" id="PF05509">
    <property type="entry name" value="TraY"/>
    <property type="match status" value="1"/>
</dbReference>
<dbReference type="GO" id="GO:0003677">
    <property type="term" value="F:DNA binding"/>
    <property type="evidence" value="ECO:0007669"/>
    <property type="project" value="UniProtKB-KW"/>
</dbReference>
<protein>
    <recommendedName>
        <fullName evidence="3">Relaxosome protein TraY</fullName>
    </recommendedName>
</protein>
<evidence type="ECO:0000313" key="7">
    <source>
        <dbReference type="EMBL" id="MTC36654.1"/>
    </source>
</evidence>
<accession>A0AAW9VHQ7</accession>
<comment type="subcellular location">
    <subcellularLocation>
        <location evidence="1">Cytoplasm</location>
    </subcellularLocation>
</comment>
<comment type="caution">
    <text evidence="7">The sequence shown here is derived from an EMBL/GenBank/DDBJ whole genome shotgun (WGS) entry which is preliminary data.</text>
</comment>
<keyword evidence="5" id="KW-0184">Conjugation</keyword>
<dbReference type="AlphaFoldDB" id="A0AAW9VHQ7"/>
<sequence>MLNDNLNHKRITIVISEKSIELLVAAARKSGRSKKEELKIRVIHSLKNIEIINESYWDLVSQ</sequence>
<proteinExistence type="inferred from homology"/>
<name>A0AAW9VHQ7_9GAMM</name>
<comment type="similarity">
    <text evidence="2">Belongs to the TraY family.</text>
</comment>
<gene>
    <name evidence="7" type="ORF">GKR67_18950</name>
</gene>
<evidence type="ECO:0000256" key="4">
    <source>
        <dbReference type="ARBA" id="ARBA00022490"/>
    </source>
</evidence>